<dbReference type="Pfam" id="PF03009">
    <property type="entry name" value="GDPD"/>
    <property type="match status" value="2"/>
</dbReference>
<dbReference type="PROSITE" id="PS51704">
    <property type="entry name" value="GP_PDE"/>
    <property type="match status" value="2"/>
</dbReference>
<dbReference type="PANTHER" id="PTHR43620">
    <property type="entry name" value="GLYCEROPHOSPHORYL DIESTER PHOSPHODIESTERASE"/>
    <property type="match status" value="1"/>
</dbReference>
<dbReference type="GO" id="GO:0008889">
    <property type="term" value="F:glycerophosphodiester phosphodiesterase activity"/>
    <property type="evidence" value="ECO:0007669"/>
    <property type="project" value="UniProtKB-EC"/>
</dbReference>
<evidence type="ECO:0000256" key="7">
    <source>
        <dbReference type="SAM" id="SignalP"/>
    </source>
</evidence>
<dbReference type="STRING" id="218851.A0A2G5DQE1"/>
<gene>
    <name evidence="9" type="ORF">AQUCO_01600175v1</name>
</gene>
<evidence type="ECO:0000256" key="4">
    <source>
        <dbReference type="ARBA" id="ARBA00022801"/>
    </source>
</evidence>
<dbReference type="FunCoup" id="A0A2G5DQE1">
    <property type="interactions" value="48"/>
</dbReference>
<dbReference type="EMBL" id="KZ305033">
    <property type="protein sequence ID" value="PIA45741.1"/>
    <property type="molecule type" value="Genomic_DNA"/>
</dbReference>
<evidence type="ECO:0000256" key="1">
    <source>
        <dbReference type="ARBA" id="ARBA00012247"/>
    </source>
</evidence>
<protein>
    <recommendedName>
        <fullName evidence="1">glycerophosphodiester phosphodiesterase</fullName>
        <ecNumber evidence="1">3.1.4.46</ecNumber>
    </recommendedName>
</protein>
<evidence type="ECO:0000256" key="3">
    <source>
        <dbReference type="ARBA" id="ARBA00022798"/>
    </source>
</evidence>
<keyword evidence="10" id="KW-1185">Reference proteome</keyword>
<organism evidence="9 10">
    <name type="scientific">Aquilegia coerulea</name>
    <name type="common">Rocky mountain columbine</name>
    <dbReference type="NCBI Taxonomy" id="218851"/>
    <lineage>
        <taxon>Eukaryota</taxon>
        <taxon>Viridiplantae</taxon>
        <taxon>Streptophyta</taxon>
        <taxon>Embryophyta</taxon>
        <taxon>Tracheophyta</taxon>
        <taxon>Spermatophyta</taxon>
        <taxon>Magnoliopsida</taxon>
        <taxon>Ranunculales</taxon>
        <taxon>Ranunculaceae</taxon>
        <taxon>Thalictroideae</taxon>
        <taxon>Aquilegia</taxon>
    </lineage>
</organism>
<evidence type="ECO:0000313" key="9">
    <source>
        <dbReference type="EMBL" id="PIA45741.1"/>
    </source>
</evidence>
<dbReference type="OrthoDB" id="1058301at2759"/>
<keyword evidence="4" id="KW-0378">Hydrolase</keyword>
<name>A0A2G5DQE1_AQUCA</name>
<dbReference type="AlphaFoldDB" id="A0A2G5DQE1"/>
<reference evidence="9 10" key="1">
    <citation type="submission" date="2017-09" db="EMBL/GenBank/DDBJ databases">
        <title>WGS assembly of Aquilegia coerulea Goldsmith.</title>
        <authorList>
            <person name="Hodges S."/>
            <person name="Kramer E."/>
            <person name="Nordborg M."/>
            <person name="Tomkins J."/>
            <person name="Borevitz J."/>
            <person name="Derieg N."/>
            <person name="Yan J."/>
            <person name="Mihaltcheva S."/>
            <person name="Hayes R.D."/>
            <person name="Rokhsar D."/>
        </authorList>
    </citation>
    <scope>NUCLEOTIDE SEQUENCE [LARGE SCALE GENOMIC DNA]</scope>
    <source>
        <strain evidence="10">cv. Goldsmith</strain>
    </source>
</reference>
<feature type="domain" description="GP-PDE" evidence="8">
    <location>
        <begin position="44"/>
        <end position="344"/>
    </location>
</feature>
<dbReference type="Gene3D" id="3.20.20.190">
    <property type="entry name" value="Phosphatidylinositol (PI) phosphodiesterase"/>
    <property type="match status" value="2"/>
</dbReference>
<keyword evidence="3" id="KW-0319">Glycerol metabolism</keyword>
<dbReference type="GO" id="GO:0006629">
    <property type="term" value="P:lipid metabolic process"/>
    <property type="evidence" value="ECO:0007669"/>
    <property type="project" value="InterPro"/>
</dbReference>
<dbReference type="InterPro" id="IPR030395">
    <property type="entry name" value="GP_PDE_dom"/>
</dbReference>
<keyword evidence="2 7" id="KW-0732">Signal</keyword>
<dbReference type="GO" id="GO:0006071">
    <property type="term" value="P:glycerol metabolic process"/>
    <property type="evidence" value="ECO:0007669"/>
    <property type="project" value="UniProtKB-KW"/>
</dbReference>
<dbReference type="FunFam" id="3.20.20.190:FF:000011">
    <property type="entry name" value="Glycerophosphodiester phosphodiesterase GDPDL3"/>
    <property type="match status" value="1"/>
</dbReference>
<evidence type="ECO:0000256" key="6">
    <source>
        <dbReference type="ARBA" id="ARBA00047512"/>
    </source>
</evidence>
<dbReference type="InParanoid" id="A0A2G5DQE1"/>
<evidence type="ECO:0000259" key="8">
    <source>
        <dbReference type="PROSITE" id="PS51704"/>
    </source>
</evidence>
<comment type="catalytic activity">
    <reaction evidence="6">
        <text>a sn-glycero-3-phosphodiester + H2O = an alcohol + sn-glycerol 3-phosphate + H(+)</text>
        <dbReference type="Rhea" id="RHEA:12969"/>
        <dbReference type="ChEBI" id="CHEBI:15377"/>
        <dbReference type="ChEBI" id="CHEBI:15378"/>
        <dbReference type="ChEBI" id="CHEBI:30879"/>
        <dbReference type="ChEBI" id="CHEBI:57597"/>
        <dbReference type="ChEBI" id="CHEBI:83408"/>
        <dbReference type="EC" id="3.1.4.46"/>
    </reaction>
</comment>
<dbReference type="CDD" id="cd08603">
    <property type="entry name" value="GDPD_SHV3_repeat_1"/>
    <property type="match status" value="1"/>
</dbReference>
<dbReference type="Proteomes" id="UP000230069">
    <property type="component" value="Unassembled WGS sequence"/>
</dbReference>
<keyword evidence="5" id="KW-0325">Glycoprotein</keyword>
<feature type="domain" description="GP-PDE" evidence="8">
    <location>
        <begin position="359"/>
        <end position="657"/>
    </location>
</feature>
<evidence type="ECO:0000256" key="5">
    <source>
        <dbReference type="ARBA" id="ARBA00023180"/>
    </source>
</evidence>
<dbReference type="FunFam" id="3.20.20.190:FF:000013">
    <property type="entry name" value="Glycerophosphodiester phosphodiesterase GDPDL3"/>
    <property type="match status" value="1"/>
</dbReference>
<feature type="signal peptide" evidence="7">
    <location>
        <begin position="1"/>
        <end position="17"/>
    </location>
</feature>
<dbReference type="SUPFAM" id="SSF51695">
    <property type="entry name" value="PLC-like phosphodiesterases"/>
    <property type="match status" value="2"/>
</dbReference>
<evidence type="ECO:0000313" key="10">
    <source>
        <dbReference type="Proteomes" id="UP000230069"/>
    </source>
</evidence>
<feature type="chain" id="PRO_5013807942" description="glycerophosphodiester phosphodiesterase" evidence="7">
    <location>
        <begin position="18"/>
        <end position="760"/>
    </location>
</feature>
<dbReference type="PANTHER" id="PTHR43620:SF44">
    <property type="entry name" value="GLYCEROPHOSPHODIESTER PHOSPHODIESTERASE GDPDL6-RELATED"/>
    <property type="match status" value="1"/>
</dbReference>
<dbReference type="EC" id="3.1.4.46" evidence="1"/>
<accession>A0A2G5DQE1</accession>
<proteinExistence type="predicted"/>
<evidence type="ECO:0000256" key="2">
    <source>
        <dbReference type="ARBA" id="ARBA00022729"/>
    </source>
</evidence>
<dbReference type="InterPro" id="IPR017946">
    <property type="entry name" value="PLC-like_Pdiesterase_TIM-brl"/>
</dbReference>
<sequence>MGRYIFFVLLLIHSALAKKHPGNKPPDQPLQPATKWLTLSGDKPEVVARGGYSGLFPDSSGFAYDFLKETTLPDTVYYCDLQLSKDGVGFCLHDVTLQNSTNIETIFPKDKKIYDVNGKKVEGWFIIDYTAEGLFHSKTTLKQNDYTRTPAFDFILPPQTVDDLAGTKPPKIWLNVEHDTFYKLHNLDPELYVLDTIKQMRYNFISSPEIGFLKSIGGKINKNTKLIFKFLNASAVEPSTKKEYGLILKDLASIKTFASGIIVPKEYIWPVDANRYLMPHTSLVTDAHKLGLEVYALGFFNDNRLASFNYSYNPVAEYLQFIDNPDFAVDGVLSDYPTTASEAVACFAHNRNNKPAKGALIISHNGASGLYPGSSDLAYQQAVDDGADVIDCSVQMSSDGVAYCLPSVDLSGETTAGTLYLSRAKSLPEIQPKDGIFSFDLTASEIQGLKPELPTPEETNLPRNPANRNKGKFITLSEFLDLAKAKAVSGILINIENAPYLASKKGFSITDVVAKALVNATFDKQVTQQVFIQSDDSSVLSYFKNVTSYKKILNIKEVIGSVPVESLDEIKKVADGVMLRRQSIIKDENGFSVGATDITKKMKAANISTYVGVLRNEFSVIPLDFDTDPTIELATYIYSMEVDGVVTDYPATASAYKRSPCFNPDAPPTYGFSIQQANPGDVVKAFAPNAEFAALAPAPALEPKDVIDPPLPPVIEAAVKSPVVPAAAPAPSSQPANAANLGLCLSLMMVASFLSLGFYH</sequence>